<evidence type="ECO:0000259" key="9">
    <source>
        <dbReference type="PROSITE" id="PS50119"/>
    </source>
</evidence>
<dbReference type="STRING" id="7574.A0A1S3H355"/>
<dbReference type="InterPro" id="IPR000315">
    <property type="entry name" value="Znf_B-box"/>
</dbReference>
<dbReference type="SUPFAM" id="SSF57850">
    <property type="entry name" value="RING/U-box"/>
    <property type="match status" value="1"/>
</dbReference>
<dbReference type="InterPro" id="IPR018957">
    <property type="entry name" value="Znf_C3HC4_RING-type"/>
</dbReference>
<dbReference type="Proteomes" id="UP000085678">
    <property type="component" value="Unplaced"/>
</dbReference>
<evidence type="ECO:0000256" key="3">
    <source>
        <dbReference type="ARBA" id="ARBA00022771"/>
    </source>
</evidence>
<dbReference type="InterPro" id="IPR011042">
    <property type="entry name" value="6-blade_b-propeller_TolB-like"/>
</dbReference>
<dbReference type="RefSeq" id="XP_013379564.1">
    <property type="nucleotide sequence ID" value="XM_013524110.1"/>
</dbReference>
<feature type="repeat" description="NHL" evidence="6">
    <location>
        <begin position="670"/>
        <end position="713"/>
    </location>
</feature>
<dbReference type="Gene3D" id="2.120.10.30">
    <property type="entry name" value="TolB, C-terminal domain"/>
    <property type="match status" value="1"/>
</dbReference>
<dbReference type="Gene3D" id="3.30.160.60">
    <property type="entry name" value="Classic Zinc Finger"/>
    <property type="match status" value="1"/>
</dbReference>
<dbReference type="CDD" id="cd05819">
    <property type="entry name" value="NHL"/>
    <property type="match status" value="1"/>
</dbReference>
<dbReference type="Gene3D" id="3.30.40.10">
    <property type="entry name" value="Zinc/RING finger domain, C3HC4 (zinc finger)"/>
    <property type="match status" value="1"/>
</dbReference>
<dbReference type="GO" id="GO:0008270">
    <property type="term" value="F:zinc ion binding"/>
    <property type="evidence" value="ECO:0007669"/>
    <property type="project" value="UniProtKB-KW"/>
</dbReference>
<dbReference type="Gene3D" id="4.10.830.40">
    <property type="match status" value="1"/>
</dbReference>
<dbReference type="PROSITE" id="PS51125">
    <property type="entry name" value="NHL"/>
    <property type="match status" value="2"/>
</dbReference>
<dbReference type="Pfam" id="PF00097">
    <property type="entry name" value="zf-C3HC4"/>
    <property type="match status" value="1"/>
</dbReference>
<dbReference type="AlphaFoldDB" id="A0A1S3H355"/>
<dbReference type="SUPFAM" id="SSF57845">
    <property type="entry name" value="B-box zinc-binding domain"/>
    <property type="match status" value="1"/>
</dbReference>
<feature type="domain" description="B box-type" evidence="9">
    <location>
        <begin position="188"/>
        <end position="229"/>
    </location>
</feature>
<evidence type="ECO:0000256" key="4">
    <source>
        <dbReference type="ARBA" id="ARBA00022833"/>
    </source>
</evidence>
<dbReference type="Pfam" id="PF01436">
    <property type="entry name" value="NHL"/>
    <property type="match status" value="2"/>
</dbReference>
<evidence type="ECO:0000313" key="10">
    <source>
        <dbReference type="Proteomes" id="UP000085678"/>
    </source>
</evidence>
<dbReference type="InterPro" id="IPR047153">
    <property type="entry name" value="TRIM45/56/19-like"/>
</dbReference>
<dbReference type="PROSITE" id="PS50119">
    <property type="entry name" value="ZF_BBOX"/>
    <property type="match status" value="1"/>
</dbReference>
<dbReference type="PANTHER" id="PTHR25462">
    <property type="entry name" value="BONUS, ISOFORM C-RELATED"/>
    <property type="match status" value="1"/>
</dbReference>
<feature type="region of interest" description="Disordered" evidence="7">
    <location>
        <begin position="399"/>
        <end position="476"/>
    </location>
</feature>
<dbReference type="InterPro" id="IPR001841">
    <property type="entry name" value="Znf_RING"/>
</dbReference>
<evidence type="ECO:0000259" key="8">
    <source>
        <dbReference type="PROSITE" id="PS50089"/>
    </source>
</evidence>
<evidence type="ECO:0000313" key="11">
    <source>
        <dbReference type="RefSeq" id="XP_013379564.1"/>
    </source>
</evidence>
<dbReference type="Pfam" id="PF00643">
    <property type="entry name" value="zf-B_box"/>
    <property type="match status" value="1"/>
</dbReference>
<keyword evidence="10" id="KW-1185">Reference proteome</keyword>
<dbReference type="GeneID" id="106151034"/>
<dbReference type="PANTHER" id="PTHR25462:SF296">
    <property type="entry name" value="MEIOTIC P26, ISOFORM F"/>
    <property type="match status" value="1"/>
</dbReference>
<keyword evidence="4" id="KW-0862">Zinc</keyword>
<feature type="domain" description="RING-type" evidence="8">
    <location>
        <begin position="26"/>
        <end position="88"/>
    </location>
</feature>
<reference evidence="11" key="1">
    <citation type="submission" date="2025-08" db="UniProtKB">
        <authorList>
            <consortium name="RefSeq"/>
        </authorList>
    </citation>
    <scope>IDENTIFICATION</scope>
    <source>
        <tissue evidence="11">Gonads</tissue>
    </source>
</reference>
<evidence type="ECO:0000256" key="5">
    <source>
        <dbReference type="PROSITE-ProRule" id="PRU00024"/>
    </source>
</evidence>
<dbReference type="InterPro" id="IPR013083">
    <property type="entry name" value="Znf_RING/FYVE/PHD"/>
</dbReference>
<feature type="compositionally biased region" description="Polar residues" evidence="7">
    <location>
        <begin position="442"/>
        <end position="451"/>
    </location>
</feature>
<evidence type="ECO:0000256" key="2">
    <source>
        <dbReference type="ARBA" id="ARBA00022737"/>
    </source>
</evidence>
<accession>A0A1S3H355</accession>
<dbReference type="CDD" id="cd19756">
    <property type="entry name" value="Bbox2"/>
    <property type="match status" value="1"/>
</dbReference>
<feature type="repeat" description="NHL" evidence="6">
    <location>
        <begin position="583"/>
        <end position="619"/>
    </location>
</feature>
<feature type="compositionally biased region" description="Basic and acidic residues" evidence="7">
    <location>
        <begin position="453"/>
        <end position="469"/>
    </location>
</feature>
<dbReference type="PROSITE" id="PS50089">
    <property type="entry name" value="ZF_RING_2"/>
    <property type="match status" value="1"/>
</dbReference>
<evidence type="ECO:0000256" key="6">
    <source>
        <dbReference type="PROSITE-ProRule" id="PRU00504"/>
    </source>
</evidence>
<evidence type="ECO:0000256" key="1">
    <source>
        <dbReference type="ARBA" id="ARBA00022723"/>
    </source>
</evidence>
<dbReference type="InterPro" id="IPR001258">
    <property type="entry name" value="NHL_repeat"/>
</dbReference>
<dbReference type="SMART" id="SM00184">
    <property type="entry name" value="RING"/>
    <property type="match status" value="1"/>
</dbReference>
<dbReference type="KEGG" id="lak:106151034"/>
<keyword evidence="2" id="KW-0677">Repeat</keyword>
<dbReference type="OrthoDB" id="111250at2759"/>
<dbReference type="PROSITE" id="PS00518">
    <property type="entry name" value="ZF_RING_1"/>
    <property type="match status" value="1"/>
</dbReference>
<evidence type="ECO:0000256" key="7">
    <source>
        <dbReference type="SAM" id="MobiDB-lite"/>
    </source>
</evidence>
<keyword evidence="1" id="KW-0479">Metal-binding</keyword>
<protein>
    <submittedName>
        <fullName evidence="11">E3 ubiquitin-protein ligase TRIM56</fullName>
    </submittedName>
</protein>
<gene>
    <name evidence="11" type="primary">LOC106151034</name>
</gene>
<organism evidence="10 11">
    <name type="scientific">Lingula anatina</name>
    <name type="common">Brachiopod</name>
    <name type="synonym">Lingula unguis</name>
    <dbReference type="NCBI Taxonomy" id="7574"/>
    <lineage>
        <taxon>Eukaryota</taxon>
        <taxon>Metazoa</taxon>
        <taxon>Spiralia</taxon>
        <taxon>Lophotrochozoa</taxon>
        <taxon>Brachiopoda</taxon>
        <taxon>Linguliformea</taxon>
        <taxon>Lingulata</taxon>
        <taxon>Lingulida</taxon>
        <taxon>Linguloidea</taxon>
        <taxon>Lingulidae</taxon>
        <taxon>Lingula</taxon>
    </lineage>
</organism>
<dbReference type="InterPro" id="IPR017907">
    <property type="entry name" value="Znf_RING_CS"/>
</dbReference>
<sequence>MATASSSSVFDGHAFTTALEKGILNCKLCSNEYTDPRVLPCFHSFCASCLIKHTGYRPSEYFSLTEGSSPRRAHTSRPPIVEFPCPTCGVSTPVPRGDGTEKGEFPQNIFLQKVQAAAARKKAVDSHCGNYPESCQDGGTENVQYCIECGAHYCPECRAKHDSMKPLKGHRFISAADATGFITEESLKEALFCEIHRGEELKFYCEEDGCVVCRDCSVTKHKPHTVLDIKGAIIENTKGKISTLVSEGIKLAYQSEHSGGDCQHQLEMCEEKIRRQKDEIQTEADNLKAMIDVECQRLCNKVDQHFGSRMEQIRKDKELFEKNQTKVNDVIEFTEKLLKYGSEPVIMTHAKALKKKLRELTLLKTSGAPERAEIDVTFVPKQPTSHDIANLLGVLHDGRKEGSQSSLPESYRVQDEIESSSSTLTEPIDIPTPKVPLPSPGTPNSQWQPPNHESPDEGRASFSSRRETPDVTAPPGGLGVTCTFNARMPKEKSCRLYGCAIDENGDIYITDEGNKKMKLFAHTGHLKSEMKLTANWPAGIAILKKGHVVISDNSKANFYDNLFKNPRGKVDIFMPKTELLIKSIGEDKVKKPWGVATNSRGEILVCDVHSKCLFIFEPGGSYKTVISLAQCSYPMDIAVSPTNDTVFVSDSHGHQIIGLGVHGEPLMRYGSKSQQAGSGIGELKFPRGICVDHRGHVFIADSENGRVVQLHPDCSFFKEVDIPGLEQPVAVAVNSKGQLAVVEYKGIVHVVQYLKIDSE</sequence>
<dbReference type="InParanoid" id="A0A1S3H355"/>
<proteinExistence type="predicted"/>
<name>A0A1S3H355_LINAN</name>
<keyword evidence="3 5" id="KW-0863">Zinc-finger</keyword>
<dbReference type="SMART" id="SM00336">
    <property type="entry name" value="BBOX"/>
    <property type="match status" value="2"/>
</dbReference>
<dbReference type="SUPFAM" id="SSF101898">
    <property type="entry name" value="NHL repeat"/>
    <property type="match status" value="1"/>
</dbReference>